<keyword evidence="1" id="KW-0812">Transmembrane</keyword>
<evidence type="ECO:0000256" key="1">
    <source>
        <dbReference type="SAM" id="Phobius"/>
    </source>
</evidence>
<reference evidence="3 4" key="1">
    <citation type="submission" date="2016-03" db="EMBL/GenBank/DDBJ databases">
        <authorList>
            <person name="Ploux O."/>
        </authorList>
    </citation>
    <scope>NUCLEOTIDE SEQUENCE [LARGE SCALE GENOMIC DNA]</scope>
    <source>
        <strain evidence="3 4">R-45370</strain>
    </source>
</reference>
<feature type="signal peptide" evidence="2">
    <location>
        <begin position="1"/>
        <end position="22"/>
    </location>
</feature>
<accession>A0A177N1G3</accession>
<gene>
    <name evidence="3" type="ORF">A1359_15410</name>
</gene>
<sequence>MSINFQLTAVAALLAVSGVSQAALSISSGPVSFNGSVAVSASGISQASVGNNNNGASVANVALSQFNAATGVLMGVDLQLASSRQQIIDGYGYKNNGPGRDASGSGSSTAAMAAIGAAADFSTVISMAGGSCALGHGPTGFTDCSWGPNSSSTVATNATASVDNSNLNDYVGSSTVDASLSLPSLEATTTLSRTQGQSSGSTTNYTVEWAGDLQADYSYLLHALASFDGSSVSNVLTLDFGAVTQNSAAALNFGLFNLANADRIGLDLDGVIGSGDTGAFDTGLIAFADLAQSGSQSFIANLLTANAGVFSAQYLLNLSDADLGASSTRGNYQLTLNLTGNVVAAAAPVPVPGAIWLFGSALLGLLGVNRRKHLV</sequence>
<organism evidence="3 4">
    <name type="scientific">Methylomonas lenta</name>
    <dbReference type="NCBI Taxonomy" id="980561"/>
    <lineage>
        <taxon>Bacteria</taxon>
        <taxon>Pseudomonadati</taxon>
        <taxon>Pseudomonadota</taxon>
        <taxon>Gammaproteobacteria</taxon>
        <taxon>Methylococcales</taxon>
        <taxon>Methylococcaceae</taxon>
        <taxon>Methylomonas</taxon>
    </lineage>
</organism>
<feature type="chain" id="PRO_5008068680" description="PEP-CTERM protein-sorting domain-containing protein" evidence="2">
    <location>
        <begin position="23"/>
        <end position="375"/>
    </location>
</feature>
<name>A0A177N1G3_9GAMM</name>
<evidence type="ECO:0000256" key="2">
    <source>
        <dbReference type="SAM" id="SignalP"/>
    </source>
</evidence>
<dbReference type="EMBL" id="LUUI01000146">
    <property type="protein sequence ID" value="OAI10999.1"/>
    <property type="molecule type" value="Genomic_DNA"/>
</dbReference>
<evidence type="ECO:0000313" key="3">
    <source>
        <dbReference type="EMBL" id="OAI10999.1"/>
    </source>
</evidence>
<evidence type="ECO:0008006" key="5">
    <source>
        <dbReference type="Google" id="ProtNLM"/>
    </source>
</evidence>
<dbReference type="AlphaFoldDB" id="A0A177N1G3"/>
<feature type="transmembrane region" description="Helical" evidence="1">
    <location>
        <begin position="349"/>
        <end position="368"/>
    </location>
</feature>
<protein>
    <recommendedName>
        <fullName evidence="5">PEP-CTERM protein-sorting domain-containing protein</fullName>
    </recommendedName>
</protein>
<dbReference type="Proteomes" id="UP000078476">
    <property type="component" value="Unassembled WGS sequence"/>
</dbReference>
<dbReference type="RefSeq" id="WP_066986378.1">
    <property type="nucleotide sequence ID" value="NZ_LUUI01000146.1"/>
</dbReference>
<keyword evidence="1" id="KW-1133">Transmembrane helix</keyword>
<proteinExistence type="predicted"/>
<comment type="caution">
    <text evidence="3">The sequence shown here is derived from an EMBL/GenBank/DDBJ whole genome shotgun (WGS) entry which is preliminary data.</text>
</comment>
<keyword evidence="2" id="KW-0732">Signal</keyword>
<dbReference type="OrthoDB" id="5573733at2"/>
<dbReference type="STRING" id="980561.A1359_15410"/>
<keyword evidence="1" id="KW-0472">Membrane</keyword>
<keyword evidence="4" id="KW-1185">Reference proteome</keyword>
<evidence type="ECO:0000313" key="4">
    <source>
        <dbReference type="Proteomes" id="UP000078476"/>
    </source>
</evidence>